<dbReference type="InterPro" id="IPR002625">
    <property type="entry name" value="Smr_dom"/>
</dbReference>
<dbReference type="SUPFAM" id="SSF160443">
    <property type="entry name" value="SMR domain-like"/>
    <property type="match status" value="1"/>
</dbReference>
<dbReference type="PROSITE" id="PS50828">
    <property type="entry name" value="SMR"/>
    <property type="match status" value="1"/>
</dbReference>
<dbReference type="OrthoDB" id="7165597at2"/>
<comment type="caution">
    <text evidence="3">The sequence shown here is derived from an EMBL/GenBank/DDBJ whole genome shotgun (WGS) entry which is preliminary data.</text>
</comment>
<sequence>MRLPRGLTAEEEAAWAHLASSVTPLNPPRFGEGDHAKHGGGARSGLPRKANETPHVSPRHESNPSESQSRRVPLHQPLHQPAAGPPPPRAGGKRSFAHRSLDSHWDKKLKAGSIAPDYTLDLHDHFVDAAYERLDRGMRQARAMEARLVLVITGRPRPVEAADRANKRGVIRAKILDWLAAGDHADSIAAVRKAHRKHGGEGALYIVLRRNR</sequence>
<dbReference type="Proteomes" id="UP000460290">
    <property type="component" value="Unassembled WGS sequence"/>
</dbReference>
<feature type="domain" description="Smr" evidence="2">
    <location>
        <begin position="120"/>
        <end position="209"/>
    </location>
</feature>
<evidence type="ECO:0000313" key="3">
    <source>
        <dbReference type="EMBL" id="MXO82498.1"/>
    </source>
</evidence>
<evidence type="ECO:0000256" key="1">
    <source>
        <dbReference type="SAM" id="MobiDB-lite"/>
    </source>
</evidence>
<dbReference type="Pfam" id="PF01713">
    <property type="entry name" value="Smr"/>
    <property type="match status" value="1"/>
</dbReference>
<keyword evidence="4" id="KW-1185">Reference proteome</keyword>
<evidence type="ECO:0000259" key="2">
    <source>
        <dbReference type="PROSITE" id="PS50828"/>
    </source>
</evidence>
<dbReference type="PANTHER" id="PTHR35562">
    <property type="entry name" value="DNA ENDONUCLEASE SMRA-RELATED"/>
    <property type="match status" value="1"/>
</dbReference>
<dbReference type="AlphaFoldDB" id="A0A844Z449"/>
<reference evidence="3 4" key="1">
    <citation type="submission" date="2019-12" db="EMBL/GenBank/DDBJ databases">
        <title>Genomic-based taxomic classification of the family Erythrobacteraceae.</title>
        <authorList>
            <person name="Xu L."/>
        </authorList>
    </citation>
    <scope>NUCLEOTIDE SEQUENCE [LARGE SCALE GENOMIC DNA]</scope>
    <source>
        <strain evidence="3 4">KCTC 42006</strain>
    </source>
</reference>
<gene>
    <name evidence="3" type="ORF">GRI35_03795</name>
</gene>
<name>A0A844Z449_9SPHN</name>
<protein>
    <submittedName>
        <fullName evidence="3">DNA mismatch repair protein MutS</fullName>
    </submittedName>
</protein>
<dbReference type="InterPro" id="IPR036063">
    <property type="entry name" value="Smr_dom_sf"/>
</dbReference>
<organism evidence="3 4">
    <name type="scientific">Pontixanthobacter aestiaquae</name>
    <dbReference type="NCBI Taxonomy" id="1509367"/>
    <lineage>
        <taxon>Bacteria</taxon>
        <taxon>Pseudomonadati</taxon>
        <taxon>Pseudomonadota</taxon>
        <taxon>Alphaproteobacteria</taxon>
        <taxon>Sphingomonadales</taxon>
        <taxon>Erythrobacteraceae</taxon>
        <taxon>Pontixanthobacter</taxon>
    </lineage>
</organism>
<proteinExistence type="predicted"/>
<feature type="region of interest" description="Disordered" evidence="1">
    <location>
        <begin position="19"/>
        <end position="97"/>
    </location>
</feature>
<accession>A0A844Z449</accession>
<dbReference type="Gene3D" id="3.30.1370.110">
    <property type="match status" value="1"/>
</dbReference>
<evidence type="ECO:0000313" key="4">
    <source>
        <dbReference type="Proteomes" id="UP000460290"/>
    </source>
</evidence>
<dbReference type="PANTHER" id="PTHR35562:SF2">
    <property type="entry name" value="DNA ENDONUCLEASE SMRA-RELATED"/>
    <property type="match status" value="1"/>
</dbReference>
<dbReference type="EMBL" id="WTYZ01000001">
    <property type="protein sequence ID" value="MXO82498.1"/>
    <property type="molecule type" value="Genomic_DNA"/>
</dbReference>